<name>A0A814VU95_9BILA</name>
<protein>
    <recommendedName>
        <fullName evidence="6">SAM domain-containing protein</fullName>
    </recommendedName>
</protein>
<dbReference type="Pfam" id="PF07647">
    <property type="entry name" value="SAM_2"/>
    <property type="match status" value="1"/>
</dbReference>
<comment type="caution">
    <text evidence="7">The sequence shown here is derived from an EMBL/GenBank/DDBJ whole genome shotgun (WGS) entry which is preliminary data.</text>
</comment>
<sequence length="367" mass="42589">MTPLKHRTSFFLFLITLKNIPVDVEFHADYEYQTFVTPSYDDKLLEVVAVTGCIHLAVSRLMNIRSNRIAQCRTVRIIIQGESSIPVQVDGEAWLQHPGQIQIVHKNRAQMLSRDKAFENTLKEWSTIKQETHGIWLTKDESTNIGLLIEIAIVLIKRVKTIALKLPLFESELHDYAKQASAHLEQIYGGEKLLNPCIRQKALDFINSIQTLTEETSLVLLKVKSSSEIIIDQEILTKLEHAISDMSKNLRIITKTSDGRIIRRENDDEDDIHFVHHHQRRKRSKFSLVTKIKRSKAKHKDDRELLKALWAIPIECWDAREQVGLWLDAIELGEYKSAFIRHDIRGTELKHLERRDLKVCILLLFEK</sequence>
<evidence type="ECO:0000313" key="7">
    <source>
        <dbReference type="EMBL" id="CAF1193582.1"/>
    </source>
</evidence>
<evidence type="ECO:0000256" key="2">
    <source>
        <dbReference type="ARBA" id="ARBA00022741"/>
    </source>
</evidence>
<proteinExistence type="predicted"/>
<dbReference type="Proteomes" id="UP000681722">
    <property type="component" value="Unassembled WGS sequence"/>
</dbReference>
<dbReference type="GO" id="GO:0005886">
    <property type="term" value="C:plasma membrane"/>
    <property type="evidence" value="ECO:0007669"/>
    <property type="project" value="TreeGrafter"/>
</dbReference>
<dbReference type="PROSITE" id="PS50105">
    <property type="entry name" value="SAM_DOMAIN"/>
    <property type="match status" value="1"/>
</dbReference>
<evidence type="ECO:0000256" key="1">
    <source>
        <dbReference type="ARBA" id="ARBA00022679"/>
    </source>
</evidence>
<dbReference type="AlphaFoldDB" id="A0A814VU95"/>
<dbReference type="InterPro" id="IPR037607">
    <property type="entry name" value="DGK"/>
</dbReference>
<dbReference type="Pfam" id="PF22944">
    <property type="entry name" value="DGKD_4H"/>
    <property type="match status" value="1"/>
</dbReference>
<dbReference type="SMART" id="SM00045">
    <property type="entry name" value="DAGKa"/>
    <property type="match status" value="1"/>
</dbReference>
<keyword evidence="1" id="KW-0808">Transferase</keyword>
<dbReference type="Proteomes" id="UP000663829">
    <property type="component" value="Unassembled WGS sequence"/>
</dbReference>
<dbReference type="InterPro" id="IPR000756">
    <property type="entry name" value="Diacylglycerol_kin_accessory"/>
</dbReference>
<dbReference type="EMBL" id="CAJOBC010008301">
    <property type="protein sequence ID" value="CAF3957869.1"/>
    <property type="molecule type" value="Genomic_DNA"/>
</dbReference>
<evidence type="ECO:0000256" key="5">
    <source>
        <dbReference type="SAM" id="SignalP"/>
    </source>
</evidence>
<dbReference type="SUPFAM" id="SSF47769">
    <property type="entry name" value="SAM/Pointed domain"/>
    <property type="match status" value="1"/>
</dbReference>
<keyword evidence="3" id="KW-0418">Kinase</keyword>
<dbReference type="InterPro" id="IPR001660">
    <property type="entry name" value="SAM"/>
</dbReference>
<evidence type="ECO:0000256" key="4">
    <source>
        <dbReference type="ARBA" id="ARBA00022840"/>
    </source>
</evidence>
<dbReference type="InterPro" id="IPR013761">
    <property type="entry name" value="SAM/pointed_sf"/>
</dbReference>
<organism evidence="7 9">
    <name type="scientific">Didymodactylos carnosus</name>
    <dbReference type="NCBI Taxonomy" id="1234261"/>
    <lineage>
        <taxon>Eukaryota</taxon>
        <taxon>Metazoa</taxon>
        <taxon>Spiralia</taxon>
        <taxon>Gnathifera</taxon>
        <taxon>Rotifera</taxon>
        <taxon>Eurotatoria</taxon>
        <taxon>Bdelloidea</taxon>
        <taxon>Philodinida</taxon>
        <taxon>Philodinidae</taxon>
        <taxon>Didymodactylos</taxon>
    </lineage>
</organism>
<keyword evidence="2" id="KW-0547">Nucleotide-binding</keyword>
<dbReference type="GO" id="GO:0005524">
    <property type="term" value="F:ATP binding"/>
    <property type="evidence" value="ECO:0007669"/>
    <property type="project" value="UniProtKB-KW"/>
</dbReference>
<dbReference type="InterPro" id="IPR054474">
    <property type="entry name" value="DGKD_4H"/>
</dbReference>
<dbReference type="PANTHER" id="PTHR11255">
    <property type="entry name" value="DIACYLGLYCEROL KINASE"/>
    <property type="match status" value="1"/>
</dbReference>
<feature type="signal peptide" evidence="5">
    <location>
        <begin position="1"/>
        <end position="26"/>
    </location>
</feature>
<dbReference type="GO" id="GO:0004143">
    <property type="term" value="F:ATP-dependent diacylglycerol kinase activity"/>
    <property type="evidence" value="ECO:0007669"/>
    <property type="project" value="InterPro"/>
</dbReference>
<dbReference type="SUPFAM" id="SSF111331">
    <property type="entry name" value="NAD kinase/diacylglycerol kinase-like"/>
    <property type="match status" value="1"/>
</dbReference>
<feature type="domain" description="SAM" evidence="6">
    <location>
        <begin position="318"/>
        <end position="367"/>
    </location>
</feature>
<dbReference type="GO" id="GO:0007200">
    <property type="term" value="P:phospholipase C-activating G protein-coupled receptor signaling pathway"/>
    <property type="evidence" value="ECO:0007669"/>
    <property type="project" value="InterPro"/>
</dbReference>
<dbReference type="Pfam" id="PF00609">
    <property type="entry name" value="DAGK_acc"/>
    <property type="match status" value="1"/>
</dbReference>
<dbReference type="EMBL" id="CAJNOQ010008300">
    <property type="protein sequence ID" value="CAF1193582.1"/>
    <property type="molecule type" value="Genomic_DNA"/>
</dbReference>
<evidence type="ECO:0000256" key="3">
    <source>
        <dbReference type="ARBA" id="ARBA00022777"/>
    </source>
</evidence>
<dbReference type="OrthoDB" id="196165at2759"/>
<dbReference type="InterPro" id="IPR016064">
    <property type="entry name" value="NAD/diacylglycerol_kinase_sf"/>
</dbReference>
<keyword evidence="9" id="KW-1185">Reference proteome</keyword>
<dbReference type="Gene3D" id="1.10.150.50">
    <property type="entry name" value="Transcription Factor, Ets-1"/>
    <property type="match status" value="1"/>
</dbReference>
<accession>A0A814VU95</accession>
<dbReference type="PANTHER" id="PTHR11255:SF109">
    <property type="entry name" value="DIACYLGLYCEROL KINASE ETA"/>
    <property type="match status" value="1"/>
</dbReference>
<keyword evidence="4" id="KW-0067">ATP-binding</keyword>
<dbReference type="Gene3D" id="2.60.200.40">
    <property type="match status" value="1"/>
</dbReference>
<evidence type="ECO:0000313" key="8">
    <source>
        <dbReference type="EMBL" id="CAF3957869.1"/>
    </source>
</evidence>
<evidence type="ECO:0000259" key="6">
    <source>
        <dbReference type="PROSITE" id="PS50105"/>
    </source>
</evidence>
<feature type="chain" id="PRO_5035685580" description="SAM domain-containing protein" evidence="5">
    <location>
        <begin position="27"/>
        <end position="367"/>
    </location>
</feature>
<gene>
    <name evidence="7" type="ORF">GPM918_LOCUS23336</name>
    <name evidence="8" type="ORF">SRO942_LOCUS23335</name>
</gene>
<evidence type="ECO:0000313" key="9">
    <source>
        <dbReference type="Proteomes" id="UP000663829"/>
    </source>
</evidence>
<keyword evidence="5" id="KW-0732">Signal</keyword>
<reference evidence="7" key="1">
    <citation type="submission" date="2021-02" db="EMBL/GenBank/DDBJ databases">
        <authorList>
            <person name="Nowell W R."/>
        </authorList>
    </citation>
    <scope>NUCLEOTIDE SEQUENCE</scope>
</reference>